<dbReference type="InterPro" id="IPR016167">
    <property type="entry name" value="FAD-bd_PCMH_sub1"/>
</dbReference>
<evidence type="ECO:0000256" key="3">
    <source>
        <dbReference type="ARBA" id="ARBA00022630"/>
    </source>
</evidence>
<dbReference type="PROSITE" id="PS51387">
    <property type="entry name" value="FAD_PCMH"/>
    <property type="match status" value="1"/>
</dbReference>
<dbReference type="Gene3D" id="3.30.465.10">
    <property type="match status" value="1"/>
</dbReference>
<proteinExistence type="inferred from homology"/>
<dbReference type="Gene3D" id="3.40.462.20">
    <property type="match status" value="1"/>
</dbReference>
<dbReference type="SUPFAM" id="SSF56176">
    <property type="entry name" value="FAD-binding/transporter-associated domain-like"/>
    <property type="match status" value="1"/>
</dbReference>
<comment type="caution">
    <text evidence="7">The sequence shown here is derived from an EMBL/GenBank/DDBJ whole genome shotgun (WGS) entry which is preliminary data.</text>
</comment>
<evidence type="ECO:0000256" key="2">
    <source>
        <dbReference type="ARBA" id="ARBA00005466"/>
    </source>
</evidence>
<dbReference type="RefSeq" id="WP_354025504.1">
    <property type="nucleotide sequence ID" value="NZ_JBEPSJ010000003.1"/>
</dbReference>
<dbReference type="Gene3D" id="3.30.43.10">
    <property type="entry name" value="Uridine Diphospho-n-acetylenolpyruvylglucosamine Reductase, domain 2"/>
    <property type="match status" value="1"/>
</dbReference>
<evidence type="ECO:0000313" key="8">
    <source>
        <dbReference type="Proteomes" id="UP001549257"/>
    </source>
</evidence>
<dbReference type="InterPro" id="IPR006094">
    <property type="entry name" value="Oxid_FAD_bind_N"/>
</dbReference>
<evidence type="ECO:0000256" key="1">
    <source>
        <dbReference type="ARBA" id="ARBA00001974"/>
    </source>
</evidence>
<protein>
    <recommendedName>
        <fullName evidence="6">FAD-binding PCMH-type domain-containing protein</fullName>
    </recommendedName>
</protein>
<evidence type="ECO:0000256" key="5">
    <source>
        <dbReference type="ARBA" id="ARBA00023002"/>
    </source>
</evidence>
<reference evidence="7 8" key="1">
    <citation type="submission" date="2024-06" db="EMBL/GenBank/DDBJ databases">
        <title>Sorghum-associated microbial communities from plants grown in Nebraska, USA.</title>
        <authorList>
            <person name="Schachtman D."/>
        </authorList>
    </citation>
    <scope>NUCLEOTIDE SEQUENCE [LARGE SCALE GENOMIC DNA]</scope>
    <source>
        <strain evidence="7 8">2857</strain>
    </source>
</reference>
<evidence type="ECO:0000256" key="4">
    <source>
        <dbReference type="ARBA" id="ARBA00022827"/>
    </source>
</evidence>
<dbReference type="PROSITE" id="PS00862">
    <property type="entry name" value="OX2_COVAL_FAD"/>
    <property type="match status" value="1"/>
</dbReference>
<dbReference type="EMBL" id="JBEPSJ010000003">
    <property type="protein sequence ID" value="MET4583349.1"/>
    <property type="molecule type" value="Genomic_DNA"/>
</dbReference>
<dbReference type="PANTHER" id="PTHR42973:SF39">
    <property type="entry name" value="FAD-BINDING PCMH-TYPE DOMAIN-CONTAINING PROTEIN"/>
    <property type="match status" value="1"/>
</dbReference>
<dbReference type="InterPro" id="IPR006093">
    <property type="entry name" value="Oxy_OxRdtase_FAD_BS"/>
</dbReference>
<keyword evidence="5" id="KW-0560">Oxidoreductase</keyword>
<organism evidence="7 8">
    <name type="scientific">Conyzicola nivalis</name>
    <dbReference type="NCBI Taxonomy" id="1477021"/>
    <lineage>
        <taxon>Bacteria</taxon>
        <taxon>Bacillati</taxon>
        <taxon>Actinomycetota</taxon>
        <taxon>Actinomycetes</taxon>
        <taxon>Micrococcales</taxon>
        <taxon>Microbacteriaceae</taxon>
        <taxon>Conyzicola</taxon>
    </lineage>
</organism>
<keyword evidence="8" id="KW-1185">Reference proteome</keyword>
<comment type="similarity">
    <text evidence="2">Belongs to the oxygen-dependent FAD-linked oxidoreductase family.</text>
</comment>
<sequence>MIDITELRSRVSGPVLTASDEGFAAEVAGYNLAVSNTPDVVVGAADADDVVEAVLFARELALPVHVQSTGHGAHADITDGMLISTKRLNSVKIDLANRVATIGAGARWGRVISAAAQHGLAPIAGASTQVGVVGYLTGGGFGPLSRSHGVSSDYARGFTVVTGRGELVEATPTENDDLYWALRGGKNGLGVVTQVRFELVELSSLYAGSLLFESQHVEKVLRGWLDYTQTAADTVTTSIALLRFPPIDAVPEPMRGKNFASVRFAYPGDIGEGKRLAAALRSLAPVFIDSIGELPVDEIGLIHNDPEGPSPAWSNGTLLSHGSPELATAVLGAVGPGARIPFVAAELRHLGGAVRSDVPEGSAVGGRSAEYTFTLIGAPEPSLFAKLIPDAASQIFDALRPWINEESNINFQNNGGAGTPAWSAETSARLGTVRVAHDPDRIFPH</sequence>
<evidence type="ECO:0000259" key="6">
    <source>
        <dbReference type="PROSITE" id="PS51387"/>
    </source>
</evidence>
<name>A0ABV2QQL7_9MICO</name>
<dbReference type="InterPro" id="IPR016166">
    <property type="entry name" value="FAD-bd_PCMH"/>
</dbReference>
<gene>
    <name evidence="7" type="ORF">ABIE21_002868</name>
</gene>
<dbReference type="InterPro" id="IPR050416">
    <property type="entry name" value="FAD-linked_Oxidoreductase"/>
</dbReference>
<dbReference type="InterPro" id="IPR036318">
    <property type="entry name" value="FAD-bd_PCMH-like_sf"/>
</dbReference>
<comment type="cofactor">
    <cofactor evidence="1">
        <name>FAD</name>
        <dbReference type="ChEBI" id="CHEBI:57692"/>
    </cofactor>
</comment>
<feature type="domain" description="FAD-binding PCMH-type" evidence="6">
    <location>
        <begin position="34"/>
        <end position="202"/>
    </location>
</feature>
<dbReference type="Proteomes" id="UP001549257">
    <property type="component" value="Unassembled WGS sequence"/>
</dbReference>
<keyword evidence="3" id="KW-0285">Flavoprotein</keyword>
<dbReference type="PANTHER" id="PTHR42973">
    <property type="entry name" value="BINDING OXIDOREDUCTASE, PUTATIVE (AFU_ORTHOLOGUE AFUA_1G17690)-RELATED"/>
    <property type="match status" value="1"/>
</dbReference>
<evidence type="ECO:0000313" key="7">
    <source>
        <dbReference type="EMBL" id="MET4583349.1"/>
    </source>
</evidence>
<dbReference type="Pfam" id="PF01565">
    <property type="entry name" value="FAD_binding_4"/>
    <property type="match status" value="1"/>
</dbReference>
<accession>A0ABV2QQL7</accession>
<dbReference type="InterPro" id="IPR016169">
    <property type="entry name" value="FAD-bd_PCMH_sub2"/>
</dbReference>
<keyword evidence="4" id="KW-0274">FAD</keyword>